<dbReference type="AlphaFoldDB" id="A0AAU9P5J0"/>
<keyword evidence="1 2" id="KW-0677">Repeat</keyword>
<dbReference type="InterPro" id="IPR023214">
    <property type="entry name" value="HAD_sf"/>
</dbReference>
<keyword evidence="3" id="KW-1133">Transmembrane helix</keyword>
<dbReference type="Gene3D" id="1.10.238.10">
    <property type="entry name" value="EF-hand"/>
    <property type="match status" value="1"/>
</dbReference>
<keyword evidence="2" id="KW-0479">Metal-binding</keyword>
<dbReference type="InterPro" id="IPR045198">
    <property type="entry name" value="CNBL1-10"/>
</dbReference>
<sequence>MGKWDVGSLLTSYPECEGRVPAHEDPRILASQTSFSVSEVEALFQLFKSISSSLVDDELISKEEFLLALFKNKWKKKSFANRIFSLFDVKHKGVVFIILDEADIGLVMGIQGTEVAKQSSDIIILDDDFASVVKVLSYFAVGSITTFIIFFHQFLSLIILYQERVNRSLRSYYRSGLNGIININLHLMIQILRWNLVKGCIFQLLMLV</sequence>
<dbReference type="GO" id="GO:0019900">
    <property type="term" value="F:kinase binding"/>
    <property type="evidence" value="ECO:0007669"/>
    <property type="project" value="UniProtKB-UniRule"/>
</dbReference>
<gene>
    <name evidence="4" type="ORF">LVIROSA_LOCUS31144</name>
</gene>
<evidence type="ECO:0000256" key="3">
    <source>
        <dbReference type="SAM" id="Phobius"/>
    </source>
</evidence>
<name>A0AAU9P5J0_9ASTR</name>
<dbReference type="PANTHER" id="PTHR23056">
    <property type="entry name" value="CALCINEURIN B"/>
    <property type="match status" value="1"/>
</dbReference>
<keyword evidence="2 3" id="KW-0472">Membrane</keyword>
<dbReference type="GO" id="GO:0019722">
    <property type="term" value="P:calcium-mediated signaling"/>
    <property type="evidence" value="ECO:0007669"/>
    <property type="project" value="UniProtKB-UniRule"/>
</dbReference>
<dbReference type="Gene3D" id="3.40.50.1000">
    <property type="entry name" value="HAD superfamily/HAD-like"/>
    <property type="match status" value="1"/>
</dbReference>
<comment type="caution">
    <text evidence="4">The sequence shown here is derived from an EMBL/GenBank/DDBJ whole genome shotgun (WGS) entry which is preliminary data.</text>
</comment>
<dbReference type="SUPFAM" id="SSF56784">
    <property type="entry name" value="HAD-like"/>
    <property type="match status" value="1"/>
</dbReference>
<dbReference type="InterPro" id="IPR011992">
    <property type="entry name" value="EF-hand-dom_pair"/>
</dbReference>
<accession>A0AAU9P5J0</accession>
<evidence type="ECO:0000313" key="4">
    <source>
        <dbReference type="EMBL" id="CAH1445381.1"/>
    </source>
</evidence>
<dbReference type="InterPro" id="IPR036412">
    <property type="entry name" value="HAD-like_sf"/>
</dbReference>
<dbReference type="SUPFAM" id="SSF47473">
    <property type="entry name" value="EF-hand"/>
    <property type="match status" value="1"/>
</dbReference>
<keyword evidence="5" id="KW-1185">Reference proteome</keyword>
<dbReference type="Proteomes" id="UP001157418">
    <property type="component" value="Unassembled WGS sequence"/>
</dbReference>
<feature type="transmembrane region" description="Helical" evidence="3">
    <location>
        <begin position="135"/>
        <end position="161"/>
    </location>
</feature>
<reference evidence="4 5" key="1">
    <citation type="submission" date="2022-01" db="EMBL/GenBank/DDBJ databases">
        <authorList>
            <person name="Xiong W."/>
            <person name="Schranz E."/>
        </authorList>
    </citation>
    <scope>NUCLEOTIDE SEQUENCE [LARGE SCALE GENOMIC DNA]</scope>
</reference>
<keyword evidence="3" id="KW-0812">Transmembrane</keyword>
<evidence type="ECO:0000256" key="2">
    <source>
        <dbReference type="RuleBase" id="RU369080"/>
    </source>
</evidence>
<evidence type="ECO:0000313" key="5">
    <source>
        <dbReference type="Proteomes" id="UP001157418"/>
    </source>
</evidence>
<comment type="subcellular location">
    <subcellularLocation>
        <location evidence="2">Membrane</location>
    </subcellularLocation>
</comment>
<protein>
    <recommendedName>
        <fullName evidence="2">Calcineurin B-like protein</fullName>
    </recommendedName>
</protein>
<comment type="similarity">
    <text evidence="2">Belongs to the calcineurin regulatory subunit family.</text>
</comment>
<dbReference type="GO" id="GO:0016020">
    <property type="term" value="C:membrane"/>
    <property type="evidence" value="ECO:0007669"/>
    <property type="project" value="UniProtKB-SubCell"/>
</dbReference>
<dbReference type="PANTHER" id="PTHR23056:SF120">
    <property type="entry name" value="CALCINEURIN B-LIKE PROTEIN"/>
    <property type="match status" value="1"/>
</dbReference>
<comment type="subunit">
    <text evidence="2">Homodimer. Interacts with CIPK.</text>
</comment>
<dbReference type="EMBL" id="CAKMRJ010005523">
    <property type="protein sequence ID" value="CAH1445381.1"/>
    <property type="molecule type" value="Genomic_DNA"/>
</dbReference>
<organism evidence="4 5">
    <name type="scientific">Lactuca virosa</name>
    <dbReference type="NCBI Taxonomy" id="75947"/>
    <lineage>
        <taxon>Eukaryota</taxon>
        <taxon>Viridiplantae</taxon>
        <taxon>Streptophyta</taxon>
        <taxon>Embryophyta</taxon>
        <taxon>Tracheophyta</taxon>
        <taxon>Spermatophyta</taxon>
        <taxon>Magnoliopsida</taxon>
        <taxon>eudicotyledons</taxon>
        <taxon>Gunneridae</taxon>
        <taxon>Pentapetalae</taxon>
        <taxon>asterids</taxon>
        <taxon>campanulids</taxon>
        <taxon>Asterales</taxon>
        <taxon>Asteraceae</taxon>
        <taxon>Cichorioideae</taxon>
        <taxon>Cichorieae</taxon>
        <taxon>Lactucinae</taxon>
        <taxon>Lactuca</taxon>
    </lineage>
</organism>
<comment type="function">
    <text evidence="2">Acts as a calcium sensor. CBL proteins interact with CIPK serine-threonine protein kinases. Binding of a CBL protein to the regulatory NAF domain of a CIPK protein lead to the activation of the kinase in a calcium-dependent manner.</text>
</comment>
<dbReference type="GO" id="GO:0005509">
    <property type="term" value="F:calcium ion binding"/>
    <property type="evidence" value="ECO:0007669"/>
    <property type="project" value="UniProtKB-UniRule"/>
</dbReference>
<evidence type="ECO:0000256" key="1">
    <source>
        <dbReference type="ARBA" id="ARBA00022737"/>
    </source>
</evidence>
<proteinExistence type="inferred from homology"/>
<keyword evidence="2" id="KW-0106">Calcium</keyword>